<dbReference type="GO" id="GO:0046872">
    <property type="term" value="F:metal ion binding"/>
    <property type="evidence" value="ECO:0007669"/>
    <property type="project" value="UniProtKB-KW"/>
</dbReference>
<gene>
    <name evidence="12" type="primary">apbE_3</name>
    <name evidence="12" type="ORF">ETAA8_43530</name>
</gene>
<evidence type="ECO:0000256" key="9">
    <source>
        <dbReference type="ARBA" id="ARBA00031306"/>
    </source>
</evidence>
<dbReference type="OrthoDB" id="9778595at2"/>
<dbReference type="AlphaFoldDB" id="A0A517YG91"/>
<dbReference type="RefSeq" id="WP_145092797.1">
    <property type="nucleotide sequence ID" value="NZ_CP036274.1"/>
</dbReference>
<evidence type="ECO:0000256" key="3">
    <source>
        <dbReference type="ARBA" id="ARBA00016337"/>
    </source>
</evidence>
<evidence type="ECO:0000256" key="6">
    <source>
        <dbReference type="ARBA" id="ARBA00022723"/>
    </source>
</evidence>
<evidence type="ECO:0000313" key="13">
    <source>
        <dbReference type="Proteomes" id="UP000315017"/>
    </source>
</evidence>
<evidence type="ECO:0000256" key="1">
    <source>
        <dbReference type="ARBA" id="ARBA00001946"/>
    </source>
</evidence>
<dbReference type="KEGG" id="aagg:ETAA8_43530"/>
<name>A0A517YG91_9BACT</name>
<dbReference type="InterPro" id="IPR014469">
    <property type="entry name" value="DUF2271"/>
</dbReference>
<dbReference type="PANTHER" id="PTHR30040">
    <property type="entry name" value="THIAMINE BIOSYNTHESIS LIPOPROTEIN APBE"/>
    <property type="match status" value="1"/>
</dbReference>
<keyword evidence="5" id="KW-0808">Transferase</keyword>
<feature type="signal peptide" evidence="11">
    <location>
        <begin position="1"/>
        <end position="19"/>
    </location>
</feature>
<proteinExistence type="predicted"/>
<keyword evidence="11" id="KW-0732">Signal</keyword>
<dbReference type="SUPFAM" id="SSF143631">
    <property type="entry name" value="ApbE-like"/>
    <property type="match status" value="1"/>
</dbReference>
<dbReference type="InterPro" id="IPR003374">
    <property type="entry name" value="ApbE-like_sf"/>
</dbReference>
<feature type="chain" id="PRO_5039893051" description="FAD:protein FMN transferase" evidence="11">
    <location>
        <begin position="20"/>
        <end position="498"/>
    </location>
</feature>
<evidence type="ECO:0000256" key="8">
    <source>
        <dbReference type="ARBA" id="ARBA00022842"/>
    </source>
</evidence>
<comment type="cofactor">
    <cofactor evidence="1">
        <name>Mg(2+)</name>
        <dbReference type="ChEBI" id="CHEBI:18420"/>
    </cofactor>
</comment>
<dbReference type="InterPro" id="IPR024932">
    <property type="entry name" value="ApbE"/>
</dbReference>
<evidence type="ECO:0000256" key="7">
    <source>
        <dbReference type="ARBA" id="ARBA00022827"/>
    </source>
</evidence>
<keyword evidence="7" id="KW-0274">FAD</keyword>
<evidence type="ECO:0000256" key="5">
    <source>
        <dbReference type="ARBA" id="ARBA00022679"/>
    </source>
</evidence>
<sequence precursor="true">MKQLLASLLLALFASLANGEEFVFHHENVLGTSAELRIHADSRSTANEVERRILAEVDRVARIVSTYDAGSEMRRWIAGELGTKVSPELFELLVRCDEFERLTGGAFNPRVGSASVLWKAASKEGRVPDDNQLQETALQCARAVWKLDASTRQAAILDSAAATLTFDAIAKGFIIDKATLAASKVRGVTGVVVNIGGDLRIAGKESQQVSISSPEDESKPIAVLALRDKAVATSGNYRRFFEIDGRQHSHILDPRSARPVDHSTSVSVIADTAAAADAAATALSVMSVDDSLKWCDAHEGYSCLILDSKGNLHRSRQWPANEKQPASEKQIEFPVSTLLAAADEWPREAKLNFAFELNKPDTDRYRRPYVAVWIEDADGLPVRTLILWLQEGRGARWHRDLKRWFKQDQVRQLVDGKKLIGTVSAATRAPGSYKAVWDGKDDQGKLVKQGKYTLYIEAAREHGTYQLASATVVVGTKKQEGTLRGNAEIKSAAFKYQP</sequence>
<accession>A0A517YG91</accession>
<dbReference type="Pfam" id="PF10029">
    <property type="entry name" value="DUF2271"/>
    <property type="match status" value="1"/>
</dbReference>
<dbReference type="Proteomes" id="UP000315017">
    <property type="component" value="Chromosome"/>
</dbReference>
<dbReference type="EC" id="2.7.1.180" evidence="2"/>
<dbReference type="PANTHER" id="PTHR30040:SF2">
    <property type="entry name" value="FAD:PROTEIN FMN TRANSFERASE"/>
    <property type="match status" value="1"/>
</dbReference>
<evidence type="ECO:0000256" key="11">
    <source>
        <dbReference type="SAM" id="SignalP"/>
    </source>
</evidence>
<organism evidence="12 13">
    <name type="scientific">Anatilimnocola aggregata</name>
    <dbReference type="NCBI Taxonomy" id="2528021"/>
    <lineage>
        <taxon>Bacteria</taxon>
        <taxon>Pseudomonadati</taxon>
        <taxon>Planctomycetota</taxon>
        <taxon>Planctomycetia</taxon>
        <taxon>Pirellulales</taxon>
        <taxon>Pirellulaceae</taxon>
        <taxon>Anatilimnocola</taxon>
    </lineage>
</organism>
<dbReference type="Gene3D" id="2.60.40.4070">
    <property type="match status" value="1"/>
</dbReference>
<evidence type="ECO:0000256" key="4">
    <source>
        <dbReference type="ARBA" id="ARBA00022630"/>
    </source>
</evidence>
<dbReference type="GO" id="GO:0016740">
    <property type="term" value="F:transferase activity"/>
    <property type="evidence" value="ECO:0007669"/>
    <property type="project" value="UniProtKB-KW"/>
</dbReference>
<evidence type="ECO:0000256" key="10">
    <source>
        <dbReference type="ARBA" id="ARBA00048540"/>
    </source>
</evidence>
<dbReference type="Gene3D" id="3.10.520.10">
    <property type="entry name" value="ApbE-like domains"/>
    <property type="match status" value="1"/>
</dbReference>
<dbReference type="EMBL" id="CP036274">
    <property type="protein sequence ID" value="QDU29246.1"/>
    <property type="molecule type" value="Genomic_DNA"/>
</dbReference>
<comment type="catalytic activity">
    <reaction evidence="10">
        <text>L-threonyl-[protein] + FAD = FMN-L-threonyl-[protein] + AMP + H(+)</text>
        <dbReference type="Rhea" id="RHEA:36847"/>
        <dbReference type="Rhea" id="RHEA-COMP:11060"/>
        <dbReference type="Rhea" id="RHEA-COMP:11061"/>
        <dbReference type="ChEBI" id="CHEBI:15378"/>
        <dbReference type="ChEBI" id="CHEBI:30013"/>
        <dbReference type="ChEBI" id="CHEBI:57692"/>
        <dbReference type="ChEBI" id="CHEBI:74257"/>
        <dbReference type="ChEBI" id="CHEBI:456215"/>
        <dbReference type="EC" id="2.7.1.180"/>
    </reaction>
</comment>
<evidence type="ECO:0000256" key="2">
    <source>
        <dbReference type="ARBA" id="ARBA00011955"/>
    </source>
</evidence>
<keyword evidence="8" id="KW-0460">Magnesium</keyword>
<keyword evidence="4" id="KW-0285">Flavoprotein</keyword>
<reference evidence="12 13" key="1">
    <citation type="submission" date="2019-02" db="EMBL/GenBank/DDBJ databases">
        <title>Deep-cultivation of Planctomycetes and their phenomic and genomic characterization uncovers novel biology.</title>
        <authorList>
            <person name="Wiegand S."/>
            <person name="Jogler M."/>
            <person name="Boedeker C."/>
            <person name="Pinto D."/>
            <person name="Vollmers J."/>
            <person name="Rivas-Marin E."/>
            <person name="Kohn T."/>
            <person name="Peeters S.H."/>
            <person name="Heuer A."/>
            <person name="Rast P."/>
            <person name="Oberbeckmann S."/>
            <person name="Bunk B."/>
            <person name="Jeske O."/>
            <person name="Meyerdierks A."/>
            <person name="Storesund J.E."/>
            <person name="Kallscheuer N."/>
            <person name="Luecker S."/>
            <person name="Lage O.M."/>
            <person name="Pohl T."/>
            <person name="Merkel B.J."/>
            <person name="Hornburger P."/>
            <person name="Mueller R.-W."/>
            <person name="Bruemmer F."/>
            <person name="Labrenz M."/>
            <person name="Spormann A.M."/>
            <person name="Op den Camp H."/>
            <person name="Overmann J."/>
            <person name="Amann R."/>
            <person name="Jetten M.S.M."/>
            <person name="Mascher T."/>
            <person name="Medema M.H."/>
            <person name="Devos D.P."/>
            <person name="Kaster A.-K."/>
            <person name="Ovreas L."/>
            <person name="Rohde M."/>
            <person name="Galperin M.Y."/>
            <person name="Jogler C."/>
        </authorList>
    </citation>
    <scope>NUCLEOTIDE SEQUENCE [LARGE SCALE GENOMIC DNA]</scope>
    <source>
        <strain evidence="12 13">ETA_A8</strain>
    </source>
</reference>
<keyword evidence="13" id="KW-1185">Reference proteome</keyword>
<dbReference type="Pfam" id="PF02424">
    <property type="entry name" value="ApbE"/>
    <property type="match status" value="1"/>
</dbReference>
<protein>
    <recommendedName>
        <fullName evidence="3">FAD:protein FMN transferase</fullName>
        <ecNumber evidence="2">2.7.1.180</ecNumber>
    </recommendedName>
    <alternativeName>
        <fullName evidence="9">Flavin transferase</fullName>
    </alternativeName>
</protein>
<keyword evidence="6" id="KW-0479">Metal-binding</keyword>
<keyword evidence="12" id="KW-0449">Lipoprotein</keyword>
<evidence type="ECO:0000313" key="12">
    <source>
        <dbReference type="EMBL" id="QDU29246.1"/>
    </source>
</evidence>